<dbReference type="RefSeq" id="WP_107990919.1">
    <property type="nucleotide sequence ID" value="NZ_QAYG01000007.1"/>
</dbReference>
<feature type="compositionally biased region" description="Basic and acidic residues" evidence="1">
    <location>
        <begin position="38"/>
        <end position="54"/>
    </location>
</feature>
<dbReference type="EMBL" id="QAYG01000007">
    <property type="protein sequence ID" value="PTW59386.1"/>
    <property type="molecule type" value="Genomic_DNA"/>
</dbReference>
<organism evidence="2 3">
    <name type="scientific">Breoghania corrubedonensis</name>
    <dbReference type="NCBI Taxonomy" id="665038"/>
    <lineage>
        <taxon>Bacteria</taxon>
        <taxon>Pseudomonadati</taxon>
        <taxon>Pseudomonadota</taxon>
        <taxon>Alphaproteobacteria</taxon>
        <taxon>Hyphomicrobiales</taxon>
        <taxon>Stappiaceae</taxon>
        <taxon>Breoghania</taxon>
    </lineage>
</organism>
<proteinExistence type="predicted"/>
<accession>A0A2T5V6M9</accession>
<evidence type="ECO:0000256" key="1">
    <source>
        <dbReference type="SAM" id="MobiDB-lite"/>
    </source>
</evidence>
<evidence type="ECO:0000313" key="2">
    <source>
        <dbReference type="EMBL" id="PTW59386.1"/>
    </source>
</evidence>
<keyword evidence="3" id="KW-1185">Reference proteome</keyword>
<protein>
    <submittedName>
        <fullName evidence="2">Uncharacterized protein DUF2188</fullName>
    </submittedName>
</protein>
<feature type="region of interest" description="Disordered" evidence="1">
    <location>
        <begin position="26"/>
        <end position="76"/>
    </location>
</feature>
<name>A0A2T5V6M9_9HYPH</name>
<dbReference type="Pfam" id="PF09954">
    <property type="entry name" value="DUF2188"/>
    <property type="match status" value="1"/>
</dbReference>
<gene>
    <name evidence="2" type="ORF">C8N35_10799</name>
</gene>
<dbReference type="InterPro" id="IPR018691">
    <property type="entry name" value="DUF2188"/>
</dbReference>
<evidence type="ECO:0000313" key="3">
    <source>
        <dbReference type="Proteomes" id="UP000244081"/>
    </source>
</evidence>
<dbReference type="AlphaFoldDB" id="A0A2T5V6M9"/>
<dbReference type="Proteomes" id="UP000244081">
    <property type="component" value="Unassembled WGS sequence"/>
</dbReference>
<comment type="caution">
    <text evidence="2">The sequence shown here is derived from an EMBL/GenBank/DDBJ whole genome shotgun (WGS) entry which is preliminary data.</text>
</comment>
<sequence length="76" mass="8154">MKKIEVVQREDGWAYVVEGRVSQSFGTREDAQAAGKAAAEEQAEKEGELEEGLRDTFPASDPVSVTQSGHTGGDND</sequence>
<reference evidence="2 3" key="1">
    <citation type="submission" date="2018-04" db="EMBL/GenBank/DDBJ databases">
        <title>Genomic Encyclopedia of Archaeal and Bacterial Type Strains, Phase II (KMG-II): from individual species to whole genera.</title>
        <authorList>
            <person name="Goeker M."/>
        </authorList>
    </citation>
    <scope>NUCLEOTIDE SEQUENCE [LARGE SCALE GENOMIC DNA]</scope>
    <source>
        <strain evidence="2 3">DSM 23382</strain>
    </source>
</reference>